<gene>
    <name evidence="5" type="ORF">DET59_106167</name>
</gene>
<dbReference type="RefSeq" id="WP_309472467.1">
    <property type="nucleotide sequence ID" value="NZ_QNRJ01000006.1"/>
</dbReference>
<proteinExistence type="inferred from homology"/>
<dbReference type="InterPro" id="IPR058660">
    <property type="entry name" value="WHD_DnaB"/>
</dbReference>
<keyword evidence="5" id="KW-0547">Nucleotide-binding</keyword>
<feature type="region of interest" description="Disordered" evidence="2">
    <location>
        <begin position="405"/>
        <end position="441"/>
    </location>
</feature>
<keyword evidence="5" id="KW-0067">ATP-binding</keyword>
<comment type="caution">
    <text evidence="5">The sequence shown here is derived from an EMBL/GenBank/DDBJ whole genome shotgun (WGS) entry which is preliminary data.</text>
</comment>
<name>A0A366ESC3_9BACI</name>
<dbReference type="EMBL" id="QNRJ01000006">
    <property type="protein sequence ID" value="RBP04375.1"/>
    <property type="molecule type" value="Genomic_DNA"/>
</dbReference>
<keyword evidence="5" id="KW-0347">Helicase</keyword>
<protein>
    <submittedName>
        <fullName evidence="5">Replicative DNA helicase loader DnaB</fullName>
    </submittedName>
</protein>
<dbReference type="InterPro" id="IPR006343">
    <property type="entry name" value="DnaB/C_C"/>
</dbReference>
<dbReference type="Pfam" id="PF07261">
    <property type="entry name" value="DnaB_2"/>
    <property type="match status" value="1"/>
</dbReference>
<feature type="domain" description="Replicative helicase loading/DNA remodeling protein DnaB N-terminal winged helix" evidence="4">
    <location>
        <begin position="9"/>
        <end position="266"/>
    </location>
</feature>
<reference evidence="5 6" key="1">
    <citation type="submission" date="2018-06" db="EMBL/GenBank/DDBJ databases">
        <title>Freshwater and sediment microbial communities from various areas in North America, analyzing microbe dynamics in response to fracking.</title>
        <authorList>
            <person name="Lamendella R."/>
        </authorList>
    </citation>
    <scope>NUCLEOTIDE SEQUENCE [LARGE SCALE GENOMIC DNA]</scope>
    <source>
        <strain evidence="5 6">97B</strain>
    </source>
</reference>
<evidence type="ECO:0000259" key="4">
    <source>
        <dbReference type="Pfam" id="PF25888"/>
    </source>
</evidence>
<evidence type="ECO:0000313" key="6">
    <source>
        <dbReference type="Proteomes" id="UP000252118"/>
    </source>
</evidence>
<organism evidence="5 6">
    <name type="scientific">Rossellomorea aquimaris</name>
    <dbReference type="NCBI Taxonomy" id="189382"/>
    <lineage>
        <taxon>Bacteria</taxon>
        <taxon>Bacillati</taxon>
        <taxon>Bacillota</taxon>
        <taxon>Bacilli</taxon>
        <taxon>Bacillales</taxon>
        <taxon>Bacillaceae</taxon>
        <taxon>Rossellomorea</taxon>
    </lineage>
</organism>
<dbReference type="AlphaFoldDB" id="A0A366ESC3"/>
<keyword evidence="5" id="KW-0378">Hydrolase</keyword>
<feature type="domain" description="DnaB/C C-terminal" evidence="3">
    <location>
        <begin position="326"/>
        <end position="391"/>
    </location>
</feature>
<comment type="similarity">
    <text evidence="1">Belongs to the DnaB/DnaD family.</text>
</comment>
<sequence>MMKKHWNEIQPIDHYTVGTNGILQEYDRKIITFLYQPLIGSVCYSLYMSLWGEVEENRLWSTHSTHYHLMNVLSVNLQEVYEARMKLEGIGLLKAFEKRDNEDRSFLYELQPPLTPQEFFHDGMLNVYLYRKIGRTHYLRLKKFFTDESVDKQQHVNITRSFQDVFTSEQINFLQHDANMDSETKSGEQYMKYGKNGGLPLDDIDFDFQLLLAGLSESMVPRKAFTSTVKETVLKLSYLYGIDPLQMKNIVLSSLDADDTIDIELLRKTARDWYGVQTGDQLPDLTARIETKVPVKSDKPRTKEEELIDYLETTSPKDVLSDISNGGAPSKADLQAVEEVLMSQKLPIGVMNVLVQYVLLKTDMKLTKGYMEKIAAHWSRKKVTTASEAMELAKKEHKQYLEWAEGKKENKTNRRRKPTRTEKLPEWFQEGETEKEIDSSLDGYDFEAEKKKLEEELKNFRK</sequence>
<dbReference type="Proteomes" id="UP000252118">
    <property type="component" value="Unassembled WGS sequence"/>
</dbReference>
<evidence type="ECO:0000256" key="1">
    <source>
        <dbReference type="ARBA" id="ARBA00093462"/>
    </source>
</evidence>
<evidence type="ECO:0000313" key="5">
    <source>
        <dbReference type="EMBL" id="RBP04375.1"/>
    </source>
</evidence>
<accession>A0A366ESC3</accession>
<evidence type="ECO:0000256" key="2">
    <source>
        <dbReference type="SAM" id="MobiDB-lite"/>
    </source>
</evidence>
<dbReference type="GO" id="GO:0004386">
    <property type="term" value="F:helicase activity"/>
    <property type="evidence" value="ECO:0007669"/>
    <property type="project" value="UniProtKB-KW"/>
</dbReference>
<dbReference type="Pfam" id="PF25888">
    <property type="entry name" value="WHD_DnaB"/>
    <property type="match status" value="1"/>
</dbReference>
<evidence type="ECO:0000259" key="3">
    <source>
        <dbReference type="Pfam" id="PF07261"/>
    </source>
</evidence>